<keyword evidence="6" id="KW-0648">Protein biosynthesis</keyword>
<name>A0A817RA13_9BILA</name>
<dbReference type="InterPro" id="IPR004539">
    <property type="entry name" value="Transl_elong_EF1A_euk/arc"/>
</dbReference>
<dbReference type="GO" id="GO:0005737">
    <property type="term" value="C:cytoplasm"/>
    <property type="evidence" value="ECO:0007669"/>
    <property type="project" value="UniProtKB-SubCell"/>
</dbReference>
<gene>
    <name evidence="13" type="ORF">FME351_LOCUS31557</name>
    <name evidence="11" type="ORF">GRG538_LOCUS2197</name>
    <name evidence="14" type="ORF">HFQ381_LOCUS597</name>
    <name evidence="12" type="ORF">KIK155_LOCUS13846</name>
    <name evidence="9" type="ORF">LUA448_LOCUS2776</name>
    <name evidence="10" type="ORF">TIS948_LOCUS15229</name>
    <name evidence="17" type="ORF">TOA249_LOCUS3402</name>
    <name evidence="16" type="ORF">TSG867_LOCUS330</name>
    <name evidence="15" type="ORF">UJA718_LOCUS5563</name>
</gene>
<evidence type="ECO:0000313" key="11">
    <source>
        <dbReference type="EMBL" id="CAF3318518.1"/>
    </source>
</evidence>
<evidence type="ECO:0000256" key="3">
    <source>
        <dbReference type="ARBA" id="ARBA00022490"/>
    </source>
</evidence>
<dbReference type="Gene3D" id="3.40.50.300">
    <property type="entry name" value="P-loop containing nucleotide triphosphate hydrolases"/>
    <property type="match status" value="1"/>
</dbReference>
<dbReference type="GO" id="GO:0003924">
    <property type="term" value="F:GTPase activity"/>
    <property type="evidence" value="ECO:0007669"/>
    <property type="project" value="InterPro"/>
</dbReference>
<keyword evidence="3" id="KW-0963">Cytoplasm</keyword>
<evidence type="ECO:0000256" key="1">
    <source>
        <dbReference type="ARBA" id="ARBA00004496"/>
    </source>
</evidence>
<evidence type="ECO:0000313" key="9">
    <source>
        <dbReference type="EMBL" id="CAF3211151.1"/>
    </source>
</evidence>
<dbReference type="EMBL" id="CAJNYD010000074">
    <property type="protein sequence ID" value="CAF3211151.1"/>
    <property type="molecule type" value="Genomic_DNA"/>
</dbReference>
<keyword evidence="5" id="KW-0251">Elongation factor</keyword>
<keyword evidence="4" id="KW-0547">Nucleotide-binding</keyword>
<dbReference type="OrthoDB" id="342024at2759"/>
<proteinExistence type="inferred from homology"/>
<dbReference type="CDD" id="cd01883">
    <property type="entry name" value="EF1_alpha"/>
    <property type="match status" value="1"/>
</dbReference>
<dbReference type="SUPFAM" id="SSF52540">
    <property type="entry name" value="P-loop containing nucleoside triphosphate hydrolases"/>
    <property type="match status" value="1"/>
</dbReference>
<evidence type="ECO:0000313" key="15">
    <source>
        <dbReference type="EMBL" id="CAF4185068.1"/>
    </source>
</evidence>
<dbReference type="InterPro" id="IPR000795">
    <property type="entry name" value="T_Tr_GTP-bd_dom"/>
</dbReference>
<dbReference type="GO" id="GO:0005525">
    <property type="term" value="F:GTP binding"/>
    <property type="evidence" value="ECO:0007669"/>
    <property type="project" value="UniProtKB-KW"/>
</dbReference>
<dbReference type="InterPro" id="IPR054696">
    <property type="entry name" value="GTP-eEF1A_C"/>
</dbReference>
<protein>
    <recommendedName>
        <fullName evidence="8">Tr-type G domain-containing protein</fullName>
    </recommendedName>
</protein>
<dbReference type="InterPro" id="IPR009001">
    <property type="entry name" value="Transl_elong_EF1A/Init_IF2_C"/>
</dbReference>
<evidence type="ECO:0000256" key="4">
    <source>
        <dbReference type="ARBA" id="ARBA00022741"/>
    </source>
</evidence>
<dbReference type="PANTHER" id="PTHR23115">
    <property type="entry name" value="TRANSLATION FACTOR"/>
    <property type="match status" value="1"/>
</dbReference>
<dbReference type="Proteomes" id="UP000663872">
    <property type="component" value="Unassembled WGS sequence"/>
</dbReference>
<accession>A0A817RA13</accession>
<dbReference type="PRINTS" id="PR00315">
    <property type="entry name" value="ELONGATNFCT"/>
</dbReference>
<dbReference type="SUPFAM" id="SSF50447">
    <property type="entry name" value="Translation proteins"/>
    <property type="match status" value="1"/>
</dbReference>
<dbReference type="InterPro" id="IPR009000">
    <property type="entry name" value="Transl_B-barrel_sf"/>
</dbReference>
<evidence type="ECO:0000313" key="12">
    <source>
        <dbReference type="EMBL" id="CAF3471388.1"/>
    </source>
</evidence>
<keyword evidence="19" id="KW-1185">Reference proteome</keyword>
<dbReference type="PROSITE" id="PS51722">
    <property type="entry name" value="G_TR_2"/>
    <property type="match status" value="1"/>
</dbReference>
<dbReference type="FunFam" id="2.40.30.10:FF:000003">
    <property type="entry name" value="Elongation factor 1-alpha"/>
    <property type="match status" value="1"/>
</dbReference>
<dbReference type="Pfam" id="PF22594">
    <property type="entry name" value="GTP-eEF1A_C"/>
    <property type="match status" value="1"/>
</dbReference>
<evidence type="ECO:0000256" key="6">
    <source>
        <dbReference type="ARBA" id="ARBA00022917"/>
    </source>
</evidence>
<dbReference type="Proteomes" id="UP000663851">
    <property type="component" value="Unassembled WGS sequence"/>
</dbReference>
<dbReference type="CDD" id="cd03693">
    <property type="entry name" value="EF1_alpha_II"/>
    <property type="match status" value="1"/>
</dbReference>
<evidence type="ECO:0000256" key="7">
    <source>
        <dbReference type="ARBA" id="ARBA00023134"/>
    </source>
</evidence>
<dbReference type="EMBL" id="CAJOBS010000119">
    <property type="protein sequence ID" value="CAF4500670.1"/>
    <property type="molecule type" value="Genomic_DNA"/>
</dbReference>
<dbReference type="InterPro" id="IPR050100">
    <property type="entry name" value="TRAFAC_GTPase_members"/>
</dbReference>
<dbReference type="Proteomes" id="UP000663862">
    <property type="component" value="Unassembled WGS sequence"/>
</dbReference>
<evidence type="ECO:0000313" key="16">
    <source>
        <dbReference type="EMBL" id="CAF4204878.1"/>
    </source>
</evidence>
<dbReference type="CDD" id="cd03705">
    <property type="entry name" value="EF1_alpha_III"/>
    <property type="match status" value="1"/>
</dbReference>
<dbReference type="Proteomes" id="UP000663825">
    <property type="component" value="Unassembled WGS sequence"/>
</dbReference>
<evidence type="ECO:0000259" key="8">
    <source>
        <dbReference type="PROSITE" id="PS51722"/>
    </source>
</evidence>
<dbReference type="Proteomes" id="UP000663838">
    <property type="component" value="Unassembled WGS sequence"/>
</dbReference>
<dbReference type="AlphaFoldDB" id="A0A817RA13"/>
<dbReference type="EMBL" id="CAJOBQ010000006">
    <property type="protein sequence ID" value="CAF4204878.1"/>
    <property type="molecule type" value="Genomic_DNA"/>
</dbReference>
<comment type="caution">
    <text evidence="10">The sequence shown here is derived from an EMBL/GenBank/DDBJ whole genome shotgun (WGS) entry which is preliminary data.</text>
</comment>
<dbReference type="NCBIfam" id="NF008969">
    <property type="entry name" value="PRK12317.1"/>
    <property type="match status" value="1"/>
</dbReference>
<dbReference type="InterPro" id="IPR027417">
    <property type="entry name" value="P-loop_NTPase"/>
</dbReference>
<dbReference type="GO" id="GO:0003746">
    <property type="term" value="F:translation elongation factor activity"/>
    <property type="evidence" value="ECO:0007669"/>
    <property type="project" value="UniProtKB-KW"/>
</dbReference>
<evidence type="ECO:0000256" key="2">
    <source>
        <dbReference type="ARBA" id="ARBA00007249"/>
    </source>
</evidence>
<dbReference type="Proteomes" id="UP000663833">
    <property type="component" value="Unassembled WGS sequence"/>
</dbReference>
<comment type="subcellular location">
    <subcellularLocation>
        <location evidence="1">Cytoplasm</location>
    </subcellularLocation>
</comment>
<organism evidence="10 18">
    <name type="scientific">Rotaria socialis</name>
    <dbReference type="NCBI Taxonomy" id="392032"/>
    <lineage>
        <taxon>Eukaryota</taxon>
        <taxon>Metazoa</taxon>
        <taxon>Spiralia</taxon>
        <taxon>Gnathifera</taxon>
        <taxon>Rotifera</taxon>
        <taxon>Eurotatoria</taxon>
        <taxon>Bdelloidea</taxon>
        <taxon>Philodinida</taxon>
        <taxon>Philodinidae</taxon>
        <taxon>Rotaria</taxon>
    </lineage>
</organism>
<evidence type="ECO:0000313" key="13">
    <source>
        <dbReference type="EMBL" id="CAF3763966.1"/>
    </source>
</evidence>
<keyword evidence="7" id="KW-0342">GTP-binding</keyword>
<dbReference type="Proteomes" id="UP000663869">
    <property type="component" value="Unassembled WGS sequence"/>
</dbReference>
<dbReference type="Proteomes" id="UP000663873">
    <property type="component" value="Unassembled WGS sequence"/>
</dbReference>
<reference evidence="10" key="1">
    <citation type="submission" date="2021-02" db="EMBL/GenBank/DDBJ databases">
        <authorList>
            <person name="Nowell W R."/>
        </authorList>
    </citation>
    <scope>NUCLEOTIDE SEQUENCE</scope>
</reference>
<dbReference type="NCBIfam" id="TIGR00483">
    <property type="entry name" value="EF-1_alpha"/>
    <property type="match status" value="1"/>
</dbReference>
<dbReference type="SUPFAM" id="SSF50465">
    <property type="entry name" value="EF-Tu/eEF-1alpha/eIF2-gamma C-terminal domain"/>
    <property type="match status" value="1"/>
</dbReference>
<comment type="similarity">
    <text evidence="2">Belongs to the TRAFAC class translation factor GTPase superfamily. Classic translation factor GTPase family. EF-Tu/EF-1A subfamily.</text>
</comment>
<dbReference type="Proteomes" id="UP000663865">
    <property type="component" value="Unassembled WGS sequence"/>
</dbReference>
<evidence type="ECO:0000313" key="10">
    <source>
        <dbReference type="EMBL" id="CAF3251317.1"/>
    </source>
</evidence>
<evidence type="ECO:0000313" key="19">
    <source>
        <dbReference type="Proteomes" id="UP000663873"/>
    </source>
</evidence>
<dbReference type="EMBL" id="CAJNXB010002442">
    <property type="protein sequence ID" value="CAF3251317.1"/>
    <property type="molecule type" value="Genomic_DNA"/>
</dbReference>
<dbReference type="EMBL" id="CAJOBP010000490">
    <property type="protein sequence ID" value="CAF4185068.1"/>
    <property type="molecule type" value="Genomic_DNA"/>
</dbReference>
<dbReference type="EMBL" id="CAJNYT010000053">
    <property type="protein sequence ID" value="CAF3318518.1"/>
    <property type="molecule type" value="Genomic_DNA"/>
</dbReference>
<evidence type="ECO:0000313" key="17">
    <source>
        <dbReference type="EMBL" id="CAF4500670.1"/>
    </source>
</evidence>
<dbReference type="InterPro" id="IPR004161">
    <property type="entry name" value="EFTu-like_2"/>
</dbReference>
<sequence length="465" mass="51104">MGKEKKRISIVIIGHVDSGKSTSSGHLIYKCGGIERRMIEKFEKEASDIGKGSFKYAWVMDKVKASRERGMTVDISLCKFETELSDVTIIDAPGHRDFIKNMITGTAQADCAVLVVSASVGEFEAGISKNGQTREHALLAYTLGLKQMIVAINKMDMTEPSFSEARFNEIKNEVSIYIKKIGYQPESVAFVPISGWLGDNMIEPSENMPWYKGWSVERKEGTDTGKTLLEALDAIVPPHRQTGKPLRLPLQDVYKIGGIGTVPVGRVETGILKPNMIVSFAPSNASGEVRSVEMHHTELAEALPGDNVGFNIRGVPVKELRRGYVCSDARNDPAQETSSFIAQVIVLNHPGQIAQGYTPVLDCHTSHIACRFAELISKIDRRSGKVIEESPQCIKSNEAAMVKMVPTRPMCVEKFAEYPPLGRFAVRDMRQTIAVGIIKDVERKLATPAKVAKVAVTSGNKNNKK</sequence>
<dbReference type="FunFam" id="2.40.30.10:FF:000005">
    <property type="entry name" value="Elongation factor 1-alpha"/>
    <property type="match status" value="1"/>
</dbReference>
<evidence type="ECO:0000256" key="5">
    <source>
        <dbReference type="ARBA" id="ARBA00022768"/>
    </source>
</evidence>
<dbReference type="EMBL" id="CAJOBO010000013">
    <property type="protein sequence ID" value="CAF4095391.1"/>
    <property type="molecule type" value="Genomic_DNA"/>
</dbReference>
<evidence type="ECO:0000313" key="18">
    <source>
        <dbReference type="Proteomes" id="UP000663825"/>
    </source>
</evidence>
<dbReference type="EMBL" id="CAJNYU010004517">
    <property type="protein sequence ID" value="CAF3763966.1"/>
    <property type="molecule type" value="Genomic_DNA"/>
</dbReference>
<dbReference type="Pfam" id="PF00009">
    <property type="entry name" value="GTP_EFTU"/>
    <property type="match status" value="1"/>
</dbReference>
<dbReference type="Gene3D" id="2.40.30.10">
    <property type="entry name" value="Translation factors"/>
    <property type="match status" value="2"/>
</dbReference>
<dbReference type="EMBL" id="CAJNYV010002342">
    <property type="protein sequence ID" value="CAF3471388.1"/>
    <property type="molecule type" value="Genomic_DNA"/>
</dbReference>
<evidence type="ECO:0000313" key="14">
    <source>
        <dbReference type="EMBL" id="CAF4095391.1"/>
    </source>
</evidence>
<dbReference type="FunFam" id="3.40.50.300:FF:000090">
    <property type="entry name" value="Elongation factor 1-alpha"/>
    <property type="match status" value="1"/>
</dbReference>
<feature type="domain" description="Tr-type G" evidence="8">
    <location>
        <begin position="5"/>
        <end position="242"/>
    </location>
</feature>
<dbReference type="Pfam" id="PF03144">
    <property type="entry name" value="GTP_EFTU_D2"/>
    <property type="match status" value="1"/>
</dbReference>